<keyword evidence="3 6" id="KW-0812">Transmembrane</keyword>
<keyword evidence="6" id="KW-0046">Antibiotic resistance</keyword>
<keyword evidence="8" id="KW-1185">Reference proteome</keyword>
<dbReference type="STRING" id="1123350.SAMN02744040_01162"/>
<evidence type="ECO:0000313" key="8">
    <source>
        <dbReference type="Proteomes" id="UP000242520"/>
    </source>
</evidence>
<comment type="subcellular location">
    <subcellularLocation>
        <location evidence="1 6">Cell membrane</location>
        <topology evidence="1 6">Multi-pass membrane protein</topology>
    </subcellularLocation>
</comment>
<protein>
    <recommendedName>
        <fullName evidence="6">Phosphatidylglycerol lysyltransferase</fullName>
        <ecNumber evidence="6">2.3.2.3</ecNumber>
    </recommendedName>
    <alternativeName>
        <fullName evidence="6">Lysylphosphatidylglycerol synthase</fullName>
    </alternativeName>
</protein>
<comment type="function">
    <text evidence="6">Catalyzes the transfer of a lysyl group from L-lysyl-tRNA(Lys) to membrane-bound phosphatidylglycerol (PG), which produces lysylphosphatidylglycerol (LPG), a major component of the bacterial membrane with a positive net charge. LPG synthesis contributes to bacterial virulence as it is involved in the resistance mechanism against cationic antimicrobial peptides (CAMP) produces by the host's immune system (defensins, cathelicidins) and by the competing microorganisms.</text>
</comment>
<feature type="transmembrane region" description="Helical" evidence="6">
    <location>
        <begin position="227"/>
        <end position="249"/>
    </location>
</feature>
<comment type="similarity">
    <text evidence="6">Belongs to the LPG synthase family.</text>
</comment>
<dbReference type="OrthoDB" id="9810654at2"/>
<accession>A0A1M5QZS4</accession>
<dbReference type="RefSeq" id="WP_072724544.1">
    <property type="nucleotide sequence ID" value="NZ_FQXH01000010.1"/>
</dbReference>
<keyword evidence="5 6" id="KW-0472">Membrane</keyword>
<dbReference type="PANTHER" id="PTHR37693:SF1">
    <property type="entry name" value="INTEGRAL MEMBRANE PROTEIN"/>
    <property type="match status" value="1"/>
</dbReference>
<dbReference type="GO" id="GO:0005886">
    <property type="term" value="C:plasma membrane"/>
    <property type="evidence" value="ECO:0007669"/>
    <property type="project" value="UniProtKB-SubCell"/>
</dbReference>
<dbReference type="PANTHER" id="PTHR37693">
    <property type="entry name" value="PHOSPHATIDYLGLYCEROL LYSYLTRANSFERASE"/>
    <property type="match status" value="1"/>
</dbReference>
<evidence type="ECO:0000256" key="1">
    <source>
        <dbReference type="ARBA" id="ARBA00004651"/>
    </source>
</evidence>
<dbReference type="EC" id="2.3.2.3" evidence="6"/>
<feature type="transmembrane region" description="Helical" evidence="6">
    <location>
        <begin position="285"/>
        <end position="304"/>
    </location>
</feature>
<feature type="transmembrane region" description="Helical" evidence="6">
    <location>
        <begin position="310"/>
        <end position="328"/>
    </location>
</feature>
<dbReference type="AlphaFoldDB" id="A0A1M5QZS4"/>
<dbReference type="GO" id="GO:0046677">
    <property type="term" value="P:response to antibiotic"/>
    <property type="evidence" value="ECO:0007669"/>
    <property type="project" value="UniProtKB-KW"/>
</dbReference>
<proteinExistence type="inferred from homology"/>
<name>A0A1M5QZS4_9FIRM</name>
<sequence>MKKKFNYIILLLLIIGTVWIIVNNNDILKFPQIIAKINKLYFGVAMLCMVFNWIFGSILLKNISGLVNSKLKFKNALSINLIGEYYSCITPFSSGGQPAQVYYMLKENIPIGKSTSILMMKFVIYQTVITLYSIIMFLIRLDYISENLRKTLPFIYIGITVNMLVIVVIFMLFLNDGIVRNMLNLILKFINRFKNVNKYKNKLNEILDEYTISINKLKENICQTIKFSILAIFQVTCYFGITYFIYVAFGLKGKSVIDIISIQSLLYMAVSFVPTPGTIGASEGAFYIFFRFLFTNGLVVYAMILWRIISYYSSIVVGGLVAFLNHLGDLRKRVI</sequence>
<dbReference type="Proteomes" id="UP000242520">
    <property type="component" value="Unassembled WGS sequence"/>
</dbReference>
<keyword evidence="6" id="KW-0443">Lipid metabolism</keyword>
<feature type="transmembrane region" description="Helical" evidence="6">
    <location>
        <begin position="42"/>
        <end position="60"/>
    </location>
</feature>
<reference evidence="8" key="1">
    <citation type="submission" date="2016-11" db="EMBL/GenBank/DDBJ databases">
        <authorList>
            <person name="Varghese N."/>
            <person name="Submissions S."/>
        </authorList>
    </citation>
    <scope>NUCLEOTIDE SEQUENCE [LARGE SCALE GENOMIC DNA]</scope>
    <source>
        <strain evidence="8">DSM 15285</strain>
    </source>
</reference>
<keyword evidence="4 6" id="KW-1133">Transmembrane helix</keyword>
<evidence type="ECO:0000256" key="5">
    <source>
        <dbReference type="ARBA" id="ARBA00023136"/>
    </source>
</evidence>
<keyword evidence="6" id="KW-0808">Transferase</keyword>
<dbReference type="GO" id="GO:0006629">
    <property type="term" value="P:lipid metabolic process"/>
    <property type="evidence" value="ECO:0007669"/>
    <property type="project" value="UniProtKB-KW"/>
</dbReference>
<evidence type="ECO:0000256" key="4">
    <source>
        <dbReference type="ARBA" id="ARBA00022989"/>
    </source>
</evidence>
<gene>
    <name evidence="6" type="primary">mprF</name>
    <name evidence="7" type="ORF">SAMN02744040_01162</name>
</gene>
<feature type="transmembrane region" description="Helical" evidence="6">
    <location>
        <begin position="5"/>
        <end position="22"/>
    </location>
</feature>
<dbReference type="InterPro" id="IPR022791">
    <property type="entry name" value="L-PG_synthase/AglD"/>
</dbReference>
<evidence type="ECO:0000256" key="6">
    <source>
        <dbReference type="RuleBase" id="RU363042"/>
    </source>
</evidence>
<dbReference type="NCBIfam" id="TIGR00374">
    <property type="entry name" value="flippase-like domain"/>
    <property type="match status" value="1"/>
</dbReference>
<keyword evidence="2" id="KW-1003">Cell membrane</keyword>
<dbReference type="GO" id="GO:0050071">
    <property type="term" value="F:phosphatidylglycerol lysyltransferase activity"/>
    <property type="evidence" value="ECO:0007669"/>
    <property type="project" value="UniProtKB-EC"/>
</dbReference>
<feature type="transmembrane region" description="Helical" evidence="6">
    <location>
        <begin position="153"/>
        <end position="174"/>
    </location>
</feature>
<feature type="transmembrane region" description="Helical" evidence="6">
    <location>
        <begin position="122"/>
        <end position="141"/>
    </location>
</feature>
<feature type="transmembrane region" description="Helical" evidence="6">
    <location>
        <begin position="255"/>
        <end position="273"/>
    </location>
</feature>
<evidence type="ECO:0000256" key="2">
    <source>
        <dbReference type="ARBA" id="ARBA00022475"/>
    </source>
</evidence>
<dbReference type="Pfam" id="PF03706">
    <property type="entry name" value="LPG_synthase_TM"/>
    <property type="match status" value="1"/>
</dbReference>
<organism evidence="7 8">
    <name type="scientific">Tepidibacter thalassicus DSM 15285</name>
    <dbReference type="NCBI Taxonomy" id="1123350"/>
    <lineage>
        <taxon>Bacteria</taxon>
        <taxon>Bacillati</taxon>
        <taxon>Bacillota</taxon>
        <taxon>Clostridia</taxon>
        <taxon>Peptostreptococcales</taxon>
        <taxon>Peptostreptococcaceae</taxon>
        <taxon>Tepidibacter</taxon>
    </lineage>
</organism>
<dbReference type="EMBL" id="FQXH01000010">
    <property type="protein sequence ID" value="SHH19421.1"/>
    <property type="molecule type" value="Genomic_DNA"/>
</dbReference>
<comment type="catalytic activity">
    <reaction evidence="6">
        <text>L-lysyl-tRNA(Lys) + a 1,2-diacyl-sn-glycero-3-phospho-(1'-sn-glycerol) = a 1,2-diacyl-sn-glycero-3-phospho-1'-(3'-O-L-lysyl)-sn-glycerol + tRNA(Lys)</text>
        <dbReference type="Rhea" id="RHEA:10668"/>
        <dbReference type="Rhea" id="RHEA-COMP:9696"/>
        <dbReference type="Rhea" id="RHEA-COMP:9697"/>
        <dbReference type="ChEBI" id="CHEBI:64716"/>
        <dbReference type="ChEBI" id="CHEBI:75792"/>
        <dbReference type="ChEBI" id="CHEBI:78442"/>
        <dbReference type="ChEBI" id="CHEBI:78529"/>
        <dbReference type="EC" id="2.3.2.3"/>
    </reaction>
</comment>
<evidence type="ECO:0000313" key="7">
    <source>
        <dbReference type="EMBL" id="SHH19421.1"/>
    </source>
</evidence>
<evidence type="ECO:0000256" key="3">
    <source>
        <dbReference type="ARBA" id="ARBA00022692"/>
    </source>
</evidence>